<dbReference type="Gene3D" id="2.60.40.10">
    <property type="entry name" value="Immunoglobulins"/>
    <property type="match status" value="1"/>
</dbReference>
<dbReference type="AlphaFoldDB" id="A0AAN8IUX2"/>
<evidence type="ECO:0000256" key="1">
    <source>
        <dbReference type="RuleBase" id="RU003425"/>
    </source>
</evidence>
<name>A0AAN8IUX2_TRICO</name>
<evidence type="ECO:0000256" key="2">
    <source>
        <dbReference type="SAM" id="MobiDB-lite"/>
    </source>
</evidence>
<proteinExistence type="predicted"/>
<evidence type="ECO:0000313" key="4">
    <source>
        <dbReference type="EMBL" id="KAK5986881.1"/>
    </source>
</evidence>
<feature type="compositionally biased region" description="Low complexity" evidence="2">
    <location>
        <begin position="169"/>
        <end position="183"/>
    </location>
</feature>
<organism evidence="4 5">
    <name type="scientific">Trichostrongylus colubriformis</name>
    <name type="common">Black scour worm</name>
    <dbReference type="NCBI Taxonomy" id="6319"/>
    <lineage>
        <taxon>Eukaryota</taxon>
        <taxon>Metazoa</taxon>
        <taxon>Ecdysozoa</taxon>
        <taxon>Nematoda</taxon>
        <taxon>Chromadorea</taxon>
        <taxon>Rhabditida</taxon>
        <taxon>Rhabditina</taxon>
        <taxon>Rhabditomorpha</taxon>
        <taxon>Strongyloidea</taxon>
        <taxon>Trichostrongylidae</taxon>
        <taxon>Trichostrongylus</taxon>
    </lineage>
</organism>
<sequence length="183" mass="19035">LLLSDEPAPKSDPGDGNYEDVNLVEAEAPEHQKAQLTIDPLKASFAASGGRSTHTLLNAGDARVVFKVKCSNNHDYRIKPVYGYVDPIGSHLIFVVRLPGPVKDDKMVVQWGAAGAEKTEPVVAFKKLAPTSLQQIVVPFTVTAGGPAGAKPSPGVAVTSPSPSPAPKPAGAAKVPVSSPKKK</sequence>
<dbReference type="SUPFAM" id="SSF49354">
    <property type="entry name" value="PapD-like"/>
    <property type="match status" value="1"/>
</dbReference>
<comment type="function">
    <text evidence="1">Central component in molecular interactions underlying sperm crawling. Forms an extensive filament system that extends from sperm villipoda, along the leading edge of the pseudopod.</text>
</comment>
<dbReference type="PROSITE" id="PS50202">
    <property type="entry name" value="MSP"/>
    <property type="match status" value="1"/>
</dbReference>
<dbReference type="InterPro" id="IPR008962">
    <property type="entry name" value="PapD-like_sf"/>
</dbReference>
<dbReference type="PANTHER" id="PTHR22947:SF3">
    <property type="entry name" value="MSP DOMAIN-CONTAINING PROTEIN-RELATED"/>
    <property type="match status" value="1"/>
</dbReference>
<dbReference type="EMBL" id="WIXE01000102">
    <property type="protein sequence ID" value="KAK5986881.1"/>
    <property type="molecule type" value="Genomic_DNA"/>
</dbReference>
<keyword evidence="1" id="KW-0206">Cytoskeleton</keyword>
<dbReference type="Proteomes" id="UP001331761">
    <property type="component" value="Unassembled WGS sequence"/>
</dbReference>
<gene>
    <name evidence="4" type="ORF">GCK32_019502</name>
</gene>
<dbReference type="InterPro" id="IPR013783">
    <property type="entry name" value="Ig-like_fold"/>
</dbReference>
<evidence type="ECO:0000259" key="3">
    <source>
        <dbReference type="PROSITE" id="PS50202"/>
    </source>
</evidence>
<reference evidence="4 5" key="1">
    <citation type="submission" date="2019-10" db="EMBL/GenBank/DDBJ databases">
        <title>Assembly and Annotation for the nematode Trichostrongylus colubriformis.</title>
        <authorList>
            <person name="Martin J."/>
        </authorList>
    </citation>
    <scope>NUCLEOTIDE SEQUENCE [LARGE SCALE GENOMIC DNA]</scope>
    <source>
        <strain evidence="4">G859</strain>
        <tissue evidence="4">Whole worm</tissue>
    </source>
</reference>
<dbReference type="PANTHER" id="PTHR22947">
    <property type="entry name" value="MAJOR SPERM PROTEIN"/>
    <property type="match status" value="1"/>
</dbReference>
<feature type="compositionally biased region" description="Low complexity" evidence="2">
    <location>
        <begin position="149"/>
        <end position="161"/>
    </location>
</feature>
<feature type="domain" description="MSP" evidence="3">
    <location>
        <begin position="35"/>
        <end position="143"/>
    </location>
</feature>
<feature type="non-terminal residue" evidence="4">
    <location>
        <position position="1"/>
    </location>
</feature>
<evidence type="ECO:0000313" key="5">
    <source>
        <dbReference type="Proteomes" id="UP001331761"/>
    </source>
</evidence>
<protein>
    <recommendedName>
        <fullName evidence="1">Major sperm protein</fullName>
    </recommendedName>
</protein>
<accession>A0AAN8IUX2</accession>
<comment type="caution">
    <text evidence="4">The sequence shown here is derived from an EMBL/GenBank/DDBJ whole genome shotgun (WGS) entry which is preliminary data.</text>
</comment>
<dbReference type="InterPro" id="IPR000535">
    <property type="entry name" value="MSP_dom"/>
</dbReference>
<dbReference type="InterPro" id="IPR051774">
    <property type="entry name" value="Sperm-specific_class_P"/>
</dbReference>
<feature type="region of interest" description="Disordered" evidence="2">
    <location>
        <begin position="148"/>
        <end position="183"/>
    </location>
</feature>
<keyword evidence="5" id="KW-1185">Reference proteome</keyword>
<keyword evidence="1" id="KW-0963">Cytoplasm</keyword>
<dbReference type="Pfam" id="PF00635">
    <property type="entry name" value="Motile_Sperm"/>
    <property type="match status" value="1"/>
</dbReference>